<dbReference type="Gene3D" id="2.130.10.10">
    <property type="entry name" value="YVTN repeat-like/Quinoprotein amine dehydrogenase"/>
    <property type="match status" value="1"/>
</dbReference>
<dbReference type="AlphaFoldDB" id="A0A7D5IPI4"/>
<evidence type="ECO:0000313" key="4">
    <source>
        <dbReference type="Proteomes" id="UP000509594"/>
    </source>
</evidence>
<evidence type="ECO:0000313" key="3">
    <source>
        <dbReference type="EMBL" id="QLC50345.1"/>
    </source>
</evidence>
<dbReference type="InterPro" id="IPR013211">
    <property type="entry name" value="LVIVD"/>
</dbReference>
<keyword evidence="2" id="KW-0472">Membrane</keyword>
<dbReference type="PANTHER" id="PTHR47197:SF3">
    <property type="entry name" value="DIHYDRO-HEME D1 DEHYDROGENASE"/>
    <property type="match status" value="1"/>
</dbReference>
<keyword evidence="2" id="KW-0812">Transmembrane</keyword>
<dbReference type="InterPro" id="IPR011044">
    <property type="entry name" value="Quino_amine_DH_bsu"/>
</dbReference>
<feature type="compositionally biased region" description="Basic and acidic residues" evidence="1">
    <location>
        <begin position="500"/>
        <end position="512"/>
    </location>
</feature>
<dbReference type="SUPFAM" id="SSF63825">
    <property type="entry name" value="YWTD domain"/>
    <property type="match status" value="1"/>
</dbReference>
<evidence type="ECO:0008006" key="5">
    <source>
        <dbReference type="Google" id="ProtNLM"/>
    </source>
</evidence>
<dbReference type="PANTHER" id="PTHR47197">
    <property type="entry name" value="PROTEIN NIRF"/>
    <property type="match status" value="1"/>
</dbReference>
<dbReference type="SUPFAM" id="SSF50969">
    <property type="entry name" value="YVTN repeat-like/Quinoprotein amine dehydrogenase"/>
    <property type="match status" value="1"/>
</dbReference>
<dbReference type="InterPro" id="IPR051200">
    <property type="entry name" value="Host-pathogen_enzymatic-act"/>
</dbReference>
<sequence>MKNDFKNMIFAGLTLFFIIFGVTVAAADEINITLVSTFETDGQASDIDLKSNYAYIADSENGLVIVDVSDPSSPVLAGRSDVNGSADNVAVEGDYAYVTDENKGLRIIDVSHPSLPVLVGNYDTGGTARGLAVSQNHAYVADGSNGLVVIDVSDPTSPIIAGNFSQPGFRAFDVAVEDDYAYVASDSGLFTFDVNNPESPALTGTNNPGFYVMDFQYEAITVSDNRTYSIDSYNRLFIDDIGDPSSPVTYKNSTECSPAASTPGTNVGVVVLDNYAYAGSEHFGIVNVSDPSSPFIAGYYDTEGAACSVAVSGDYAYVTDSRGLVILLMEKEGTTPAKSIQIEILSPEAGLLMDPNESILIQAKISDIDGSQLQDPAETSVKVTFNNSETPVYLFDDGNHSDGNTGDGIYANEWMPGNISNISELEYTITVLTQNPASEEMSDGISGLIVFNDDINSTSTDAFNSQTIDPEKNSGSENSAGISSSGGGTASSGGESGDLTYKDAEPETESKDSVISSEAGTMDSESGLSSFESSEEQESSEKNPAYSKEWALGFVLVSVGIIAVYSITGKRR</sequence>
<evidence type="ECO:0000256" key="1">
    <source>
        <dbReference type="SAM" id="MobiDB-lite"/>
    </source>
</evidence>
<dbReference type="InterPro" id="IPR015943">
    <property type="entry name" value="WD40/YVTN_repeat-like_dom_sf"/>
</dbReference>
<feature type="compositionally biased region" description="Gly residues" evidence="1">
    <location>
        <begin position="484"/>
        <end position="496"/>
    </location>
</feature>
<evidence type="ECO:0000256" key="2">
    <source>
        <dbReference type="SAM" id="Phobius"/>
    </source>
</evidence>
<protein>
    <recommendedName>
        <fullName evidence="5">LVIVD repeat protein</fullName>
    </recommendedName>
</protein>
<dbReference type="Pfam" id="PF08309">
    <property type="entry name" value="LVIVD"/>
    <property type="match status" value="7"/>
</dbReference>
<accession>A0A7D5IPI4</accession>
<reference evidence="3 4" key="1">
    <citation type="submission" date="2020-06" db="EMBL/GenBank/DDBJ databases">
        <title>Methanolobus halotolerans sp. nov., isolated from a saline lake Tus in Siberia.</title>
        <authorList>
            <person name="Shen Y."/>
            <person name="Chen S.-C."/>
            <person name="Lai M.-C."/>
            <person name="Huang H.-H."/>
            <person name="Chiu H.-H."/>
            <person name="Tang S.-L."/>
            <person name="Rogozin D.Y."/>
            <person name="Degermendzhy A.G."/>
        </authorList>
    </citation>
    <scope>NUCLEOTIDE SEQUENCE [LARGE SCALE GENOMIC DNA]</scope>
    <source>
        <strain evidence="3 4">DSM 21339</strain>
    </source>
</reference>
<dbReference type="KEGG" id="mzi:HWN40_08885"/>
<feature type="region of interest" description="Disordered" evidence="1">
    <location>
        <begin position="461"/>
        <end position="544"/>
    </location>
</feature>
<name>A0A7D5IPI4_9EURY</name>
<dbReference type="Proteomes" id="UP000509594">
    <property type="component" value="Chromosome"/>
</dbReference>
<feature type="transmembrane region" description="Helical" evidence="2">
    <location>
        <begin position="550"/>
        <end position="568"/>
    </location>
</feature>
<proteinExistence type="predicted"/>
<gene>
    <name evidence="3" type="ORF">HWN40_08885</name>
</gene>
<keyword evidence="4" id="KW-1185">Reference proteome</keyword>
<organism evidence="3 4">
    <name type="scientific">Methanolobus zinderi</name>
    <dbReference type="NCBI Taxonomy" id="536044"/>
    <lineage>
        <taxon>Archaea</taxon>
        <taxon>Methanobacteriati</taxon>
        <taxon>Methanobacteriota</taxon>
        <taxon>Stenosarchaea group</taxon>
        <taxon>Methanomicrobia</taxon>
        <taxon>Methanosarcinales</taxon>
        <taxon>Methanosarcinaceae</taxon>
        <taxon>Methanolobus</taxon>
    </lineage>
</organism>
<keyword evidence="2" id="KW-1133">Transmembrane helix</keyword>
<dbReference type="EMBL" id="CP058215">
    <property type="protein sequence ID" value="QLC50345.1"/>
    <property type="molecule type" value="Genomic_DNA"/>
</dbReference>